<dbReference type="EMBL" id="VIWU01000001">
    <property type="protein sequence ID" value="TWF80113.1"/>
    <property type="molecule type" value="Genomic_DNA"/>
</dbReference>
<evidence type="ECO:0000259" key="1">
    <source>
        <dbReference type="Pfam" id="PF01548"/>
    </source>
</evidence>
<dbReference type="GO" id="GO:0006313">
    <property type="term" value="P:DNA transposition"/>
    <property type="evidence" value="ECO:0007669"/>
    <property type="project" value="InterPro"/>
</dbReference>
<evidence type="ECO:0000313" key="3">
    <source>
        <dbReference type="EMBL" id="TWF74464.1"/>
    </source>
</evidence>
<dbReference type="AlphaFoldDB" id="A0A561SHJ6"/>
<name>A0A561SHJ6_9PSEU</name>
<dbReference type="PANTHER" id="PTHR33055:SF16">
    <property type="entry name" value="TRANSPOSASE FOR INSERTION SEQUENCE ELEMENT IS1547"/>
    <property type="match status" value="1"/>
</dbReference>
<sequence>MLAERVDAVVGVDTHRDTHDDTHDAEIALPTGAPIATCQVSNDSRGYAELLAWIGDHAPGSRVAVAIEGTRSYGIGLARAVSGAGVMVIECEQPNRKSRRGRGKSDAIDAHLAVLTALRLDADQLPSPRADGDREALRILMDAGS</sequence>
<gene>
    <name evidence="2" type="ORF">FHX44_11215</name>
    <name evidence="3" type="ORF">FHX44_11345</name>
    <name evidence="4" type="ORF">FHX44_116051</name>
</gene>
<dbReference type="GO" id="GO:0004803">
    <property type="term" value="F:transposase activity"/>
    <property type="evidence" value="ECO:0007669"/>
    <property type="project" value="InterPro"/>
</dbReference>
<proteinExistence type="predicted"/>
<keyword evidence="5" id="KW-1185">Reference proteome</keyword>
<evidence type="ECO:0000313" key="4">
    <source>
        <dbReference type="EMBL" id="TWF80113.1"/>
    </source>
</evidence>
<reference evidence="2 5" key="1">
    <citation type="submission" date="2019-06" db="EMBL/GenBank/DDBJ databases">
        <title>Sequencing the genomes of 1000 actinobacteria strains.</title>
        <authorList>
            <person name="Klenk H.-P."/>
        </authorList>
    </citation>
    <scope>NUCLEOTIDE SEQUENCE [LARGE SCALE GENOMIC DNA]</scope>
    <source>
        <strain evidence="2 5">DSM 45671</strain>
    </source>
</reference>
<dbReference type="InterPro" id="IPR047650">
    <property type="entry name" value="Transpos_IS110"/>
</dbReference>
<evidence type="ECO:0000313" key="5">
    <source>
        <dbReference type="Proteomes" id="UP000321261"/>
    </source>
</evidence>
<dbReference type="RefSeq" id="WP_147253724.1">
    <property type="nucleotide sequence ID" value="NZ_VIWU01000001.1"/>
</dbReference>
<dbReference type="EMBL" id="VIWU01000001">
    <property type="protein sequence ID" value="TWF74335.1"/>
    <property type="molecule type" value="Genomic_DNA"/>
</dbReference>
<accession>A0A561SHJ6</accession>
<dbReference type="InterPro" id="IPR002525">
    <property type="entry name" value="Transp_IS110-like_N"/>
</dbReference>
<dbReference type="GO" id="GO:0003677">
    <property type="term" value="F:DNA binding"/>
    <property type="evidence" value="ECO:0007669"/>
    <property type="project" value="InterPro"/>
</dbReference>
<comment type="caution">
    <text evidence="2">The sequence shown here is derived from an EMBL/GenBank/DDBJ whole genome shotgun (WGS) entry which is preliminary data.</text>
</comment>
<protein>
    <submittedName>
        <fullName evidence="2">Transposase</fullName>
    </submittedName>
</protein>
<dbReference type="EMBL" id="VIWU01000001">
    <property type="protein sequence ID" value="TWF74464.1"/>
    <property type="molecule type" value="Genomic_DNA"/>
</dbReference>
<dbReference type="Pfam" id="PF01548">
    <property type="entry name" value="DEDD_Tnp_IS110"/>
    <property type="match status" value="1"/>
</dbReference>
<dbReference type="OrthoDB" id="4337860at2"/>
<feature type="domain" description="Transposase IS110-like N-terminal" evidence="1">
    <location>
        <begin position="17"/>
        <end position="141"/>
    </location>
</feature>
<dbReference type="Proteomes" id="UP000321261">
    <property type="component" value="Unassembled WGS sequence"/>
</dbReference>
<evidence type="ECO:0000313" key="2">
    <source>
        <dbReference type="EMBL" id="TWF74335.1"/>
    </source>
</evidence>
<organism evidence="2 5">
    <name type="scientific">Pseudonocardia hierapolitana</name>
    <dbReference type="NCBI Taxonomy" id="1128676"/>
    <lineage>
        <taxon>Bacteria</taxon>
        <taxon>Bacillati</taxon>
        <taxon>Actinomycetota</taxon>
        <taxon>Actinomycetes</taxon>
        <taxon>Pseudonocardiales</taxon>
        <taxon>Pseudonocardiaceae</taxon>
        <taxon>Pseudonocardia</taxon>
    </lineage>
</organism>
<dbReference type="PANTHER" id="PTHR33055">
    <property type="entry name" value="TRANSPOSASE FOR INSERTION SEQUENCE ELEMENT IS1111A"/>
    <property type="match status" value="1"/>
</dbReference>